<dbReference type="EC" id="5.2.1.8" evidence="3"/>
<dbReference type="InterPro" id="IPR044666">
    <property type="entry name" value="Cyclophilin_A-like"/>
</dbReference>
<evidence type="ECO:0000256" key="3">
    <source>
        <dbReference type="RuleBase" id="RU363019"/>
    </source>
</evidence>
<dbReference type="InterPro" id="IPR002130">
    <property type="entry name" value="Cyclophilin-type_PPIase_dom"/>
</dbReference>
<comment type="caution">
    <text evidence="6">The sequence shown here is derived from an EMBL/GenBank/DDBJ whole genome shotgun (WGS) entry which is preliminary data.</text>
</comment>
<feature type="region of interest" description="Disordered" evidence="4">
    <location>
        <begin position="62"/>
        <end position="88"/>
    </location>
</feature>
<gene>
    <name evidence="6" type="ORF">IE077_001208</name>
</gene>
<evidence type="ECO:0000256" key="1">
    <source>
        <dbReference type="ARBA" id="ARBA00023110"/>
    </source>
</evidence>
<organism evidence="6 7">
    <name type="scientific">Cardiosporidium cionae</name>
    <dbReference type="NCBI Taxonomy" id="476202"/>
    <lineage>
        <taxon>Eukaryota</taxon>
        <taxon>Sar</taxon>
        <taxon>Alveolata</taxon>
        <taxon>Apicomplexa</taxon>
        <taxon>Aconoidasida</taxon>
        <taxon>Nephromycida</taxon>
        <taxon>Cardiosporidium</taxon>
    </lineage>
</organism>
<evidence type="ECO:0000256" key="2">
    <source>
        <dbReference type="ARBA" id="ARBA00023235"/>
    </source>
</evidence>
<dbReference type="InterPro" id="IPR029000">
    <property type="entry name" value="Cyclophilin-like_dom_sf"/>
</dbReference>
<evidence type="ECO:0000259" key="5">
    <source>
        <dbReference type="PROSITE" id="PS50072"/>
    </source>
</evidence>
<evidence type="ECO:0000313" key="6">
    <source>
        <dbReference type="EMBL" id="KAF8819305.1"/>
    </source>
</evidence>
<dbReference type="PANTHER" id="PTHR45625">
    <property type="entry name" value="PEPTIDYL-PROLYL CIS-TRANS ISOMERASE-RELATED"/>
    <property type="match status" value="1"/>
</dbReference>
<evidence type="ECO:0000256" key="4">
    <source>
        <dbReference type="SAM" id="MobiDB-lite"/>
    </source>
</evidence>
<protein>
    <recommendedName>
        <fullName evidence="3">Peptidyl-prolyl cis-trans isomerase</fullName>
        <shortName evidence="3">PPIase</shortName>
        <ecNumber evidence="3">5.2.1.8</ecNumber>
    </recommendedName>
</protein>
<dbReference type="EMBL" id="JADAQX010000832">
    <property type="protein sequence ID" value="KAF8819305.1"/>
    <property type="molecule type" value="Genomic_DNA"/>
</dbReference>
<name>A0ABQ7J5L3_9APIC</name>
<dbReference type="PROSITE" id="PS50072">
    <property type="entry name" value="CSA_PPIASE_2"/>
    <property type="match status" value="1"/>
</dbReference>
<dbReference type="SUPFAM" id="SSF50891">
    <property type="entry name" value="Cyclophilin-like"/>
    <property type="match status" value="1"/>
</dbReference>
<evidence type="ECO:0000313" key="7">
    <source>
        <dbReference type="Proteomes" id="UP000823046"/>
    </source>
</evidence>
<comment type="function">
    <text evidence="3">PPIases accelerate the folding of proteins. It catalyzes the cis-trans isomerization of proline imidic peptide bonds in oligopeptides.</text>
</comment>
<keyword evidence="2 3" id="KW-0413">Isomerase</keyword>
<accession>A0ABQ7J5L3</accession>
<keyword evidence="7" id="KW-1185">Reference proteome</keyword>
<proteinExistence type="inferred from homology"/>
<comment type="catalytic activity">
    <reaction evidence="3">
        <text>[protein]-peptidylproline (omega=180) = [protein]-peptidylproline (omega=0)</text>
        <dbReference type="Rhea" id="RHEA:16237"/>
        <dbReference type="Rhea" id="RHEA-COMP:10747"/>
        <dbReference type="Rhea" id="RHEA-COMP:10748"/>
        <dbReference type="ChEBI" id="CHEBI:83833"/>
        <dbReference type="ChEBI" id="CHEBI:83834"/>
        <dbReference type="EC" id="5.2.1.8"/>
    </reaction>
</comment>
<comment type="similarity">
    <text evidence="3">Belongs to the cyclophilin-type PPIase family.</text>
</comment>
<dbReference type="GO" id="GO:0016853">
    <property type="term" value="F:isomerase activity"/>
    <property type="evidence" value="ECO:0007669"/>
    <property type="project" value="UniProtKB-KW"/>
</dbReference>
<dbReference type="PANTHER" id="PTHR45625:SF4">
    <property type="entry name" value="PEPTIDYLPROLYL ISOMERASE DOMAIN AND WD REPEAT-CONTAINING PROTEIN 1"/>
    <property type="match status" value="1"/>
</dbReference>
<dbReference type="Proteomes" id="UP000823046">
    <property type="component" value="Unassembled WGS sequence"/>
</dbReference>
<dbReference type="PRINTS" id="PR00153">
    <property type="entry name" value="CSAPPISMRASE"/>
</dbReference>
<dbReference type="Gene3D" id="2.40.100.10">
    <property type="entry name" value="Cyclophilin-like"/>
    <property type="match status" value="1"/>
</dbReference>
<reference evidence="6 7" key="1">
    <citation type="journal article" date="2020" name="bioRxiv">
        <title>Metabolic contributions of an alphaproteobacterial endosymbiont in the apicomplexan Cardiosporidium cionae.</title>
        <authorList>
            <person name="Hunter E.S."/>
            <person name="Paight C.J."/>
            <person name="Lane C.E."/>
        </authorList>
    </citation>
    <scope>NUCLEOTIDE SEQUENCE [LARGE SCALE GENOMIC DNA]</scope>
    <source>
        <strain evidence="6">ESH_2018</strain>
    </source>
</reference>
<feature type="domain" description="PPIase cyclophilin-type" evidence="5">
    <location>
        <begin position="92"/>
        <end position="238"/>
    </location>
</feature>
<dbReference type="Pfam" id="PF00160">
    <property type="entry name" value="Pro_isomerase"/>
    <property type="match status" value="1"/>
</dbReference>
<sequence>MRNLFSHFLLVSLQSKEPYRNAAWVHVRPENQEGISLSRNEQDSELFIIAVIMFSLAKNSSSSLSAPSSAQKKETTITPSSGSEGGNVELITTMGDIGIELYWQHTPKSCRNFYELVKSGYYDNTIFHRIVRDFCIQGGDPSGTGRGGTSIYGRMFEDELHPDLKHTGAGIVSMANAGPNTNGSQFFITLAPTPYLDNKHTIIGRISKGMEIVRKMSNVQTTATDRPVYDIKIIRATTATYVSPPPANSA</sequence>
<keyword evidence="1 3" id="KW-0697">Rotamase</keyword>